<gene>
    <name evidence="2" type="ORF">K7X08_035344</name>
</gene>
<dbReference type="AlphaFoldDB" id="A0A9Q1R2H5"/>
<evidence type="ECO:0000256" key="1">
    <source>
        <dbReference type="SAM" id="MobiDB-lite"/>
    </source>
</evidence>
<feature type="compositionally biased region" description="Polar residues" evidence="1">
    <location>
        <begin position="134"/>
        <end position="144"/>
    </location>
</feature>
<accession>A0A9Q1R2H5</accession>
<dbReference type="EMBL" id="JAJAGQ010000018">
    <property type="protein sequence ID" value="KAJ8536943.1"/>
    <property type="molecule type" value="Genomic_DNA"/>
</dbReference>
<feature type="region of interest" description="Disordered" evidence="1">
    <location>
        <begin position="133"/>
        <end position="161"/>
    </location>
</feature>
<evidence type="ECO:0000313" key="3">
    <source>
        <dbReference type="Proteomes" id="UP001152561"/>
    </source>
</evidence>
<organism evidence="2 3">
    <name type="scientific">Anisodus acutangulus</name>
    <dbReference type="NCBI Taxonomy" id="402998"/>
    <lineage>
        <taxon>Eukaryota</taxon>
        <taxon>Viridiplantae</taxon>
        <taxon>Streptophyta</taxon>
        <taxon>Embryophyta</taxon>
        <taxon>Tracheophyta</taxon>
        <taxon>Spermatophyta</taxon>
        <taxon>Magnoliopsida</taxon>
        <taxon>eudicotyledons</taxon>
        <taxon>Gunneridae</taxon>
        <taxon>Pentapetalae</taxon>
        <taxon>asterids</taxon>
        <taxon>lamiids</taxon>
        <taxon>Solanales</taxon>
        <taxon>Solanaceae</taxon>
        <taxon>Solanoideae</taxon>
        <taxon>Hyoscyameae</taxon>
        <taxon>Anisodus</taxon>
    </lineage>
</organism>
<keyword evidence="3" id="KW-1185">Reference proteome</keyword>
<protein>
    <submittedName>
        <fullName evidence="2">Uncharacterized protein</fullName>
    </submittedName>
</protein>
<reference evidence="3" key="1">
    <citation type="journal article" date="2023" name="Proc. Natl. Acad. Sci. U.S.A.">
        <title>Genomic and structural basis for evolution of tropane alkaloid biosynthesis.</title>
        <authorList>
            <person name="Wanga Y.-J."/>
            <person name="Taina T."/>
            <person name="Yua J.-Y."/>
            <person name="Lia J."/>
            <person name="Xua B."/>
            <person name="Chenc J."/>
            <person name="D'Auriad J.C."/>
            <person name="Huanga J.-P."/>
            <person name="Huanga S.-X."/>
        </authorList>
    </citation>
    <scope>NUCLEOTIDE SEQUENCE [LARGE SCALE GENOMIC DNA]</scope>
    <source>
        <strain evidence="3">cv. KIB-2019</strain>
    </source>
</reference>
<proteinExistence type="predicted"/>
<evidence type="ECO:0000313" key="2">
    <source>
        <dbReference type="EMBL" id="KAJ8536943.1"/>
    </source>
</evidence>
<comment type="caution">
    <text evidence="2">The sequence shown here is derived from an EMBL/GenBank/DDBJ whole genome shotgun (WGS) entry which is preliminary data.</text>
</comment>
<sequence>MNERRERRIRPEIKQIVTKSNVPSAIGAEGKRKVEFEDRSVNGNVELKSEGKFAVDENIEEADVNGKDAKDVSEPLATEKGDFLIDIVVVANCRATKDLSLKERWIFLQPIRRLLSTSIWRTIEFNYNMERASKNSNANSTGEGTNKEESSDDDDAYDELS</sequence>
<dbReference type="Proteomes" id="UP001152561">
    <property type="component" value="Unassembled WGS sequence"/>
</dbReference>
<name>A0A9Q1R2H5_9SOLA</name>
<feature type="compositionally biased region" description="Acidic residues" evidence="1">
    <location>
        <begin position="150"/>
        <end position="161"/>
    </location>
</feature>